<reference evidence="5" key="1">
    <citation type="submission" date="2022-07" db="EMBL/GenBank/DDBJ databases">
        <title>Phylogenomic reconstructions and comparative analyses of Kickxellomycotina fungi.</title>
        <authorList>
            <person name="Reynolds N.K."/>
            <person name="Stajich J.E."/>
            <person name="Barry K."/>
            <person name="Grigoriev I.V."/>
            <person name="Crous P."/>
            <person name="Smith M.E."/>
        </authorList>
    </citation>
    <scope>NUCLEOTIDE SEQUENCE</scope>
    <source>
        <strain evidence="5">RSA 861</strain>
    </source>
</reference>
<dbReference type="PANTHER" id="PTHR24096:SF149">
    <property type="entry name" value="AMP-BINDING DOMAIN-CONTAINING PROTEIN-RELATED"/>
    <property type="match status" value="1"/>
</dbReference>
<dbReference type="OrthoDB" id="6509636at2759"/>
<sequence length="550" mass="60477">MIFPSLQPRVQVPEVDVSTFILASVRDSEYWQDTTRPAFIDAETDEAVTIGDFVRDIHTIAAGWVNHVQLPHGTVVALFSPNSIHYPVALHSVLLAGGVVLAVNQNSGAYDLARQIRDSGATYVVADYRWLTLARHGTGLPAEKVYVIQPHSGPDDIRSIYDLRQATPHQPRRLTSREVRQTTALMCYTSGTTDRPKCIEISHYNLVASISQDVAFKQNNTRAHYGHVWLGILPLYSMYGLKHLTTASLSMGGTVVMLREFDAEKVLMAIDQYQITYASFGPGLVQKLAHHPAANRFDGSSLKFTVTGSTSVADIVLDQIAALFPAADTHIAYGMTELTLNTHMTPTDNPYPGSVGLLYPNLEAKIVDPNGHELSYGEPGELCIRGPTVMQGYHNDLEATAAIRDHEGFLRTGDVARVNRAGFYFVAGRQKDMIWYQGCPVAPAALDAIILGHPKVLDVGVYGVHDSALNTEVPRAGVVFRPEYRPVTLDQAEALTREIIQYVNDRVPDLQRLRGGMQCLASIPKSDAGKIMRTLMRDQDGGDSRTGSLW</sequence>
<evidence type="ECO:0000256" key="2">
    <source>
        <dbReference type="ARBA" id="ARBA00022598"/>
    </source>
</evidence>
<comment type="caution">
    <text evidence="5">The sequence shown here is derived from an EMBL/GenBank/DDBJ whole genome shotgun (WGS) entry which is preliminary data.</text>
</comment>
<dbReference type="SUPFAM" id="SSF56801">
    <property type="entry name" value="Acetyl-CoA synthetase-like"/>
    <property type="match status" value="1"/>
</dbReference>
<dbReference type="EMBL" id="JANBPT010000694">
    <property type="protein sequence ID" value="KAJ1914267.1"/>
    <property type="molecule type" value="Genomic_DNA"/>
</dbReference>
<protein>
    <recommendedName>
        <fullName evidence="7">AMP-dependent synthetase/ligase domain-containing protein</fullName>
    </recommendedName>
</protein>
<name>A0A9W7ZQ81_9FUNG</name>
<gene>
    <name evidence="5" type="ORF">IWQ60_008872</name>
</gene>
<accession>A0A9W7ZQ81</accession>
<dbReference type="PANTHER" id="PTHR24096">
    <property type="entry name" value="LONG-CHAIN-FATTY-ACID--COA LIGASE"/>
    <property type="match status" value="1"/>
</dbReference>
<dbReference type="Gene3D" id="3.40.50.12780">
    <property type="entry name" value="N-terminal domain of ligase-like"/>
    <property type="match status" value="1"/>
</dbReference>
<evidence type="ECO:0000256" key="1">
    <source>
        <dbReference type="ARBA" id="ARBA00006432"/>
    </source>
</evidence>
<dbReference type="Pfam" id="PF00501">
    <property type="entry name" value="AMP-binding"/>
    <property type="match status" value="1"/>
</dbReference>
<keyword evidence="6" id="KW-1185">Reference proteome</keyword>
<evidence type="ECO:0000259" key="4">
    <source>
        <dbReference type="Pfam" id="PF13193"/>
    </source>
</evidence>
<feature type="domain" description="AMP-binding enzyme C-terminal" evidence="4">
    <location>
        <begin position="447"/>
        <end position="530"/>
    </location>
</feature>
<dbReference type="InterPro" id="IPR025110">
    <property type="entry name" value="AMP-bd_C"/>
</dbReference>
<evidence type="ECO:0000259" key="3">
    <source>
        <dbReference type="Pfam" id="PF00501"/>
    </source>
</evidence>
<proteinExistence type="inferred from homology"/>
<feature type="domain" description="AMP-dependent synthetase/ligase" evidence="3">
    <location>
        <begin position="35"/>
        <end position="394"/>
    </location>
</feature>
<dbReference type="InterPro" id="IPR045851">
    <property type="entry name" value="AMP-bd_C_sf"/>
</dbReference>
<dbReference type="Pfam" id="PF13193">
    <property type="entry name" value="AMP-binding_C"/>
    <property type="match status" value="1"/>
</dbReference>
<keyword evidence="2" id="KW-0436">Ligase</keyword>
<dbReference type="AlphaFoldDB" id="A0A9W7ZQ81"/>
<evidence type="ECO:0000313" key="6">
    <source>
        <dbReference type="Proteomes" id="UP001150569"/>
    </source>
</evidence>
<dbReference type="InterPro" id="IPR042099">
    <property type="entry name" value="ANL_N_sf"/>
</dbReference>
<dbReference type="GO" id="GO:0016405">
    <property type="term" value="F:CoA-ligase activity"/>
    <property type="evidence" value="ECO:0007669"/>
    <property type="project" value="TreeGrafter"/>
</dbReference>
<dbReference type="Proteomes" id="UP001150569">
    <property type="component" value="Unassembled WGS sequence"/>
</dbReference>
<evidence type="ECO:0008006" key="7">
    <source>
        <dbReference type="Google" id="ProtNLM"/>
    </source>
</evidence>
<dbReference type="Gene3D" id="3.30.300.30">
    <property type="match status" value="1"/>
</dbReference>
<organism evidence="5 6">
    <name type="scientific">Tieghemiomyces parasiticus</name>
    <dbReference type="NCBI Taxonomy" id="78921"/>
    <lineage>
        <taxon>Eukaryota</taxon>
        <taxon>Fungi</taxon>
        <taxon>Fungi incertae sedis</taxon>
        <taxon>Zoopagomycota</taxon>
        <taxon>Kickxellomycotina</taxon>
        <taxon>Dimargaritomycetes</taxon>
        <taxon>Dimargaritales</taxon>
        <taxon>Dimargaritaceae</taxon>
        <taxon>Tieghemiomyces</taxon>
    </lineage>
</organism>
<comment type="similarity">
    <text evidence="1">Belongs to the ATP-dependent AMP-binding enzyme family.</text>
</comment>
<dbReference type="InterPro" id="IPR000873">
    <property type="entry name" value="AMP-dep_synth/lig_dom"/>
</dbReference>
<evidence type="ECO:0000313" key="5">
    <source>
        <dbReference type="EMBL" id="KAJ1914267.1"/>
    </source>
</evidence>